<reference evidence="1 2" key="1">
    <citation type="submission" date="2019-01" db="EMBL/GenBank/DDBJ databases">
        <authorList>
            <consortium name="Pathogen Informatics"/>
        </authorList>
    </citation>
    <scope>NUCLEOTIDE SEQUENCE [LARGE SCALE GENOMIC DNA]</scope>
    <source>
        <strain evidence="1 2">NCTC10179</strain>
    </source>
</reference>
<dbReference type="RefSeq" id="WP_036434479.1">
    <property type="nucleotide sequence ID" value="NZ_LR215039.1"/>
</dbReference>
<name>A0A449B5S6_9BACT</name>
<dbReference type="Proteomes" id="UP000289497">
    <property type="component" value="Chromosome"/>
</dbReference>
<protein>
    <recommendedName>
        <fullName evidence="3">Phage portal protein</fullName>
    </recommendedName>
</protein>
<organism evidence="1 2">
    <name type="scientific">Mycoplasmopsis columboralis</name>
    <dbReference type="NCBI Taxonomy" id="171282"/>
    <lineage>
        <taxon>Bacteria</taxon>
        <taxon>Bacillati</taxon>
        <taxon>Mycoplasmatota</taxon>
        <taxon>Mycoplasmoidales</taxon>
        <taxon>Metamycoplasmataceae</taxon>
        <taxon>Mycoplasmopsis</taxon>
    </lineage>
</organism>
<gene>
    <name evidence="1" type="ORF">NCTC10179_00117</name>
</gene>
<evidence type="ECO:0008006" key="3">
    <source>
        <dbReference type="Google" id="ProtNLM"/>
    </source>
</evidence>
<keyword evidence="2" id="KW-1185">Reference proteome</keyword>
<accession>A0A449B5S6</accession>
<proteinExistence type="predicted"/>
<dbReference type="EMBL" id="LR215039">
    <property type="protein sequence ID" value="VEU75960.1"/>
    <property type="molecule type" value="Genomic_DNA"/>
</dbReference>
<evidence type="ECO:0000313" key="2">
    <source>
        <dbReference type="Proteomes" id="UP000289497"/>
    </source>
</evidence>
<sequence>MADIINKINPAQYLAQTLTQTASIYRKEDNAESVAVKHTYPNYKNQIEEYGANLQSTTLANALPKIETNSEELTQQIKNLFNNWGILELYQKLEYQLYKSGVLAFGYFQNMPTILEILEYQTDNANNLIYLNGILRRENDKNGNPKVYALTYDLNSPEVLQTLTTQEGNKIKTQDLKTAGEPFAQELITGYIPFIIFKNRHDSKKDIELVNAEYFEAINNRITQLQLDPYFSTPLPVVNGNSGSGQPLKATKAIFSLGTGRIYHDNTTGLNDNINPFAFASTPNQTAQIIQAIDNLTYIIKKFLIMKVDSTDGGTHNMHTAEIQQLNSDYADYIESKANLREIYFFKFVALTLKHFLNIYDINGLDLSITVVGSTKWREETARKALTDQNGVLLNQQANQLTQQPNEEPEKDNENNA</sequence>
<evidence type="ECO:0000313" key="1">
    <source>
        <dbReference type="EMBL" id="VEU75960.1"/>
    </source>
</evidence>
<dbReference type="AlphaFoldDB" id="A0A449B5S6"/>
<dbReference type="KEGG" id="mcou:NCTC10179_00117"/>
<dbReference type="OrthoDB" id="397767at2"/>